<dbReference type="InterPro" id="IPR001357">
    <property type="entry name" value="BRCT_dom"/>
</dbReference>
<organism evidence="4 5">
    <name type="scientific">Aequorivita ciconiae</name>
    <dbReference type="NCBI Taxonomy" id="2494375"/>
    <lineage>
        <taxon>Bacteria</taxon>
        <taxon>Pseudomonadati</taxon>
        <taxon>Bacteroidota</taxon>
        <taxon>Flavobacteriia</taxon>
        <taxon>Flavobacteriales</taxon>
        <taxon>Flavobacteriaceae</taxon>
        <taxon>Aequorivita</taxon>
    </lineage>
</organism>
<gene>
    <name evidence="4" type="ORF">EI546_02445</name>
</gene>
<dbReference type="OrthoDB" id="9803913at2"/>
<dbReference type="InterPro" id="IPR006054">
    <property type="entry name" value="DnaQ"/>
</dbReference>
<evidence type="ECO:0000313" key="4">
    <source>
        <dbReference type="EMBL" id="QAA80655.1"/>
    </source>
</evidence>
<proteinExistence type="predicted"/>
<dbReference type="InterPro" id="IPR036420">
    <property type="entry name" value="BRCT_dom_sf"/>
</dbReference>
<keyword evidence="5" id="KW-1185">Reference proteome</keyword>
<dbReference type="Pfam" id="PF00533">
    <property type="entry name" value="BRCT"/>
    <property type="match status" value="1"/>
</dbReference>
<dbReference type="FunFam" id="3.30.420.10:FF:000045">
    <property type="entry name" value="3'-5' exonuclease DinG"/>
    <property type="match status" value="1"/>
</dbReference>
<comment type="function">
    <text evidence="1">DNA polymerase III is a complex, multichain enzyme responsible for most of the replicative synthesis in bacteria. The epsilon subunit contain the editing function and is a proofreading 3'-5' exonuclease.</text>
</comment>
<feature type="domain" description="BRCT" evidence="3">
    <location>
        <begin position="212"/>
        <end position="289"/>
    </location>
</feature>
<name>A0A410G059_9FLAO</name>
<dbReference type="CDD" id="cd06130">
    <property type="entry name" value="DNA_pol_III_epsilon_like"/>
    <property type="match status" value="1"/>
</dbReference>
<dbReference type="CDD" id="cd17748">
    <property type="entry name" value="BRCT_DNA_ligase_like"/>
    <property type="match status" value="1"/>
</dbReference>
<protein>
    <recommendedName>
        <fullName evidence="3">BRCT domain-containing protein</fullName>
    </recommendedName>
</protein>
<dbReference type="Proteomes" id="UP000285517">
    <property type="component" value="Chromosome"/>
</dbReference>
<dbReference type="GO" id="GO:0005829">
    <property type="term" value="C:cytosol"/>
    <property type="evidence" value="ECO:0007669"/>
    <property type="project" value="TreeGrafter"/>
</dbReference>
<dbReference type="InterPro" id="IPR013520">
    <property type="entry name" value="Ribonucl_H"/>
</dbReference>
<dbReference type="Gene3D" id="3.30.420.10">
    <property type="entry name" value="Ribonuclease H-like superfamily/Ribonuclease H"/>
    <property type="match status" value="1"/>
</dbReference>
<dbReference type="PANTHER" id="PTHR30231">
    <property type="entry name" value="DNA POLYMERASE III SUBUNIT EPSILON"/>
    <property type="match status" value="1"/>
</dbReference>
<dbReference type="GO" id="GO:0006260">
    <property type="term" value="P:DNA replication"/>
    <property type="evidence" value="ECO:0007669"/>
    <property type="project" value="InterPro"/>
</dbReference>
<comment type="subunit">
    <text evidence="2">DNA polymerase III contains a core (composed of alpha, epsilon and theta chains) that associates with a tau subunit. This core dimerizes to form the POLIII' complex. PolIII' associates with the gamma complex (composed of gamma, delta, delta', psi and chi chains) and with the beta chain to form the complete DNA polymerase III complex.</text>
</comment>
<dbReference type="PANTHER" id="PTHR30231:SF42">
    <property type="entry name" value="EXONUCLEASE"/>
    <property type="match status" value="1"/>
</dbReference>
<evidence type="ECO:0000256" key="2">
    <source>
        <dbReference type="ARBA" id="ARBA00026073"/>
    </source>
</evidence>
<dbReference type="AlphaFoldDB" id="A0A410G059"/>
<accession>A0A410G059</accession>
<reference evidence="4 5" key="1">
    <citation type="submission" date="2019-01" db="EMBL/GenBank/DDBJ databases">
        <title>Complete genome sequencing of Aequorivita sp. H23M31.</title>
        <authorList>
            <person name="Bae J.-W."/>
        </authorList>
    </citation>
    <scope>NUCLEOTIDE SEQUENCE [LARGE SCALE GENOMIC DNA]</scope>
    <source>
        <strain evidence="4 5">H23M31</strain>
    </source>
</reference>
<dbReference type="SUPFAM" id="SSF53098">
    <property type="entry name" value="Ribonuclease H-like"/>
    <property type="match status" value="1"/>
</dbReference>
<sequence>MISRYTAFDFETASGKNPCSIGIVLFENGNIIDSFYSLINPEIEKFNPYTMRIHGITEEDVMFEPNFKEVWREIKHYFEDTTIVAHNSSFDMSVLKYSLERYSITEPKHTCFCTLRISRQFLDLSNYKLTTVAHYYNIVQNNHHDALEDAKVCGELFYRLLQNINDFEKFQKANDYSLRSVQRKRVKKQISTSKSAVDYYLERKNVENLLESTSIALKDLNFVVSGVFTKVSRDELKKLIEDNGGKVSSSISSKTNYVVAGDNMGPSKKTKAESLGIPIISEDDFLKMI</sequence>
<dbReference type="SMART" id="SM00292">
    <property type="entry name" value="BRCT"/>
    <property type="match status" value="1"/>
</dbReference>
<evidence type="ECO:0000313" key="5">
    <source>
        <dbReference type="Proteomes" id="UP000285517"/>
    </source>
</evidence>
<dbReference type="EMBL" id="CP034951">
    <property type="protein sequence ID" value="QAA80655.1"/>
    <property type="molecule type" value="Genomic_DNA"/>
</dbReference>
<dbReference type="KEGG" id="aev:EI546_02445"/>
<dbReference type="InterPro" id="IPR012337">
    <property type="entry name" value="RNaseH-like_sf"/>
</dbReference>
<dbReference type="PROSITE" id="PS50172">
    <property type="entry name" value="BRCT"/>
    <property type="match status" value="1"/>
</dbReference>
<dbReference type="GO" id="GO:0008408">
    <property type="term" value="F:3'-5' exonuclease activity"/>
    <property type="evidence" value="ECO:0007669"/>
    <property type="project" value="TreeGrafter"/>
</dbReference>
<dbReference type="NCBIfam" id="TIGR00573">
    <property type="entry name" value="dnaq"/>
    <property type="match status" value="1"/>
</dbReference>
<dbReference type="Gene3D" id="3.40.50.10190">
    <property type="entry name" value="BRCT domain"/>
    <property type="match status" value="1"/>
</dbReference>
<dbReference type="InterPro" id="IPR036397">
    <property type="entry name" value="RNaseH_sf"/>
</dbReference>
<dbReference type="SMART" id="SM00479">
    <property type="entry name" value="EXOIII"/>
    <property type="match status" value="1"/>
</dbReference>
<dbReference type="GO" id="GO:0003677">
    <property type="term" value="F:DNA binding"/>
    <property type="evidence" value="ECO:0007669"/>
    <property type="project" value="InterPro"/>
</dbReference>
<evidence type="ECO:0000259" key="3">
    <source>
        <dbReference type="PROSITE" id="PS50172"/>
    </source>
</evidence>
<dbReference type="Pfam" id="PF00929">
    <property type="entry name" value="RNase_T"/>
    <property type="match status" value="1"/>
</dbReference>
<dbReference type="GO" id="GO:0003887">
    <property type="term" value="F:DNA-directed DNA polymerase activity"/>
    <property type="evidence" value="ECO:0007669"/>
    <property type="project" value="InterPro"/>
</dbReference>
<evidence type="ECO:0000256" key="1">
    <source>
        <dbReference type="ARBA" id="ARBA00025483"/>
    </source>
</evidence>